<feature type="transmembrane region" description="Helical" evidence="4">
    <location>
        <begin position="256"/>
        <end position="277"/>
    </location>
</feature>
<keyword evidence="4" id="KW-1133">Transmembrane helix</keyword>
<dbReference type="RefSeq" id="WP_192009518.1">
    <property type="nucleotide sequence ID" value="NZ_JACYTQ010000002.1"/>
</dbReference>
<evidence type="ECO:0000256" key="4">
    <source>
        <dbReference type="SAM" id="Phobius"/>
    </source>
</evidence>
<keyword evidence="2" id="KW-0328">Glycosyltransferase</keyword>
<keyword evidence="3" id="KW-0808">Transferase</keyword>
<evidence type="ECO:0000259" key="5">
    <source>
        <dbReference type="Pfam" id="PF00535"/>
    </source>
</evidence>
<evidence type="ECO:0000313" key="7">
    <source>
        <dbReference type="Proteomes" id="UP000647133"/>
    </source>
</evidence>
<evidence type="ECO:0000256" key="3">
    <source>
        <dbReference type="ARBA" id="ARBA00022679"/>
    </source>
</evidence>
<organism evidence="6 7">
    <name type="scientific">Echinicola arenosa</name>
    <dbReference type="NCBI Taxonomy" id="2774144"/>
    <lineage>
        <taxon>Bacteria</taxon>
        <taxon>Pseudomonadati</taxon>
        <taxon>Bacteroidota</taxon>
        <taxon>Cytophagia</taxon>
        <taxon>Cytophagales</taxon>
        <taxon>Cyclobacteriaceae</taxon>
        <taxon>Echinicola</taxon>
    </lineage>
</organism>
<dbReference type="SUPFAM" id="SSF53448">
    <property type="entry name" value="Nucleotide-diphospho-sugar transferases"/>
    <property type="match status" value="1"/>
</dbReference>
<dbReference type="InterPro" id="IPR001173">
    <property type="entry name" value="Glyco_trans_2-like"/>
</dbReference>
<proteinExistence type="inferred from homology"/>
<dbReference type="EMBL" id="JACYTQ010000002">
    <property type="protein sequence ID" value="MBD8488662.1"/>
    <property type="molecule type" value="Genomic_DNA"/>
</dbReference>
<reference evidence="6 7" key="1">
    <citation type="submission" date="2020-09" db="EMBL/GenBank/DDBJ databases">
        <title>Echinicola sp. CAU 1574 isolated from sand of Sido Beach.</title>
        <authorList>
            <person name="Kim W."/>
        </authorList>
    </citation>
    <scope>NUCLEOTIDE SEQUENCE [LARGE SCALE GENOMIC DNA]</scope>
    <source>
        <strain evidence="6 7">CAU 1574</strain>
    </source>
</reference>
<evidence type="ECO:0000313" key="6">
    <source>
        <dbReference type="EMBL" id="MBD8488662.1"/>
    </source>
</evidence>
<dbReference type="PANTHER" id="PTHR43179">
    <property type="entry name" value="RHAMNOSYLTRANSFERASE WBBL"/>
    <property type="match status" value="1"/>
</dbReference>
<dbReference type="PANTHER" id="PTHR43179:SF12">
    <property type="entry name" value="GALACTOFURANOSYLTRANSFERASE GLFT2"/>
    <property type="match status" value="1"/>
</dbReference>
<feature type="domain" description="Glycosyltransferase 2-like" evidence="5">
    <location>
        <begin position="8"/>
        <end position="179"/>
    </location>
</feature>
<evidence type="ECO:0000256" key="1">
    <source>
        <dbReference type="ARBA" id="ARBA00006739"/>
    </source>
</evidence>
<comment type="similarity">
    <text evidence="1">Belongs to the glycosyltransferase 2 family.</text>
</comment>
<dbReference type="Proteomes" id="UP000647133">
    <property type="component" value="Unassembled WGS sequence"/>
</dbReference>
<evidence type="ECO:0000256" key="2">
    <source>
        <dbReference type="ARBA" id="ARBA00022676"/>
    </source>
</evidence>
<keyword evidence="4" id="KW-0812">Transmembrane</keyword>
<keyword evidence="4" id="KW-0472">Membrane</keyword>
<dbReference type="CDD" id="cd04186">
    <property type="entry name" value="GT_2_like_c"/>
    <property type="match status" value="1"/>
</dbReference>
<comment type="caution">
    <text evidence="6">The sequence shown here is derived from an EMBL/GenBank/DDBJ whole genome shotgun (WGS) entry which is preliminary data.</text>
</comment>
<dbReference type="Pfam" id="PF00535">
    <property type="entry name" value="Glycos_transf_2"/>
    <property type="match status" value="1"/>
</dbReference>
<gene>
    <name evidence="6" type="ORF">IFO69_07900</name>
</gene>
<protein>
    <submittedName>
        <fullName evidence="6">Glycosyltransferase family 2 protein</fullName>
    </submittedName>
</protein>
<keyword evidence="7" id="KW-1185">Reference proteome</keyword>
<accession>A0ABR9AIS3</accession>
<name>A0ABR9AIS3_9BACT</name>
<dbReference type="Gene3D" id="3.90.550.10">
    <property type="entry name" value="Spore Coat Polysaccharide Biosynthesis Protein SpsA, Chain A"/>
    <property type="match status" value="1"/>
</dbReference>
<dbReference type="InterPro" id="IPR029044">
    <property type="entry name" value="Nucleotide-diphossugar_trans"/>
</dbReference>
<sequence length="300" mass="34685">MEDCLVAIIILNWNGYSYTRNCLHSLSRTTSKDFKIILVDNASSDGSLNQLKEEFEEVIYLQNEENLGFTGGNNVGIQYALDRGFEYIMLLNNDTEVKEDFMEPLINALNINDGLGAVQPLMYYLHEKTTIWNAGGKYNPWTGSSKSIKQIKKVNDQYATDWITGCCILIRSRVIEEIGLLNDHYFAYFEDVDWSLRMKSKGHSLSVVPQSVIYHEAGASLKAKNMRKEGVLNPKVHYLNTRNQIFQLRNHLGFPFFLYAWPFQFMKFGMYGIYFLLRRRKNKFLALLNGIKDGVFQDCK</sequence>